<keyword evidence="1" id="KW-0732">Signal</keyword>
<dbReference type="EMBL" id="JABZGR010000010">
    <property type="protein sequence ID" value="MBF0970336.1"/>
    <property type="molecule type" value="Genomic_DNA"/>
</dbReference>
<reference evidence="2" key="1">
    <citation type="submission" date="2020-04" db="EMBL/GenBank/DDBJ databases">
        <title>Deep metagenomics examines the oral microbiome during advanced dental caries in children, revealing novel taxa and co-occurrences with host molecules.</title>
        <authorList>
            <person name="Baker J.L."/>
            <person name="Morton J.T."/>
            <person name="Dinis M."/>
            <person name="Alvarez R."/>
            <person name="Tran N.C."/>
            <person name="Knight R."/>
            <person name="Edlund A."/>
        </authorList>
    </citation>
    <scope>NUCLEOTIDE SEQUENCE</scope>
    <source>
        <strain evidence="2">JCVI_34_bin.1</strain>
    </source>
</reference>
<sequence>MRIIRLILFCCGLIFSLNAVKSQELEARVTINHRKISQTSTAVFDNLQTALTEFINNRQWTGLVLRKNERIRCSFNIVVNKYNESMGKFDCTMSVQVTRPVFNSTYTTTVFALQDNEFHFQYQAYDKLEFRPDAADNQLTALIAYYAYLIIGMDADGMESQAGTDAFKMAQTVVNNSQSFPDKGWKAFENAKNRYAIINDLLDNGMEPFRNLQYTYYRKGLDQMAEDSDTGRNAIKKALELLKTAHENKPMSALPQIFTEYKADELVQIFKGKGNGKEREEVIEILSSINASKNPSWNQIR</sequence>
<evidence type="ECO:0000256" key="1">
    <source>
        <dbReference type="SAM" id="SignalP"/>
    </source>
</evidence>
<dbReference type="Pfam" id="PF16119">
    <property type="entry name" value="DUF4835"/>
    <property type="match status" value="1"/>
</dbReference>
<dbReference type="Proteomes" id="UP000704068">
    <property type="component" value="Unassembled WGS sequence"/>
</dbReference>
<dbReference type="RefSeq" id="WP_303763676.1">
    <property type="nucleotide sequence ID" value="NZ_JABZGR010000010.1"/>
</dbReference>
<dbReference type="InterPro" id="IPR032274">
    <property type="entry name" value="DUF4835"/>
</dbReference>
<evidence type="ECO:0000313" key="3">
    <source>
        <dbReference type="Proteomes" id="UP000704068"/>
    </source>
</evidence>
<comment type="caution">
    <text evidence="2">The sequence shown here is derived from an EMBL/GenBank/DDBJ whole genome shotgun (WGS) entry which is preliminary data.</text>
</comment>
<feature type="signal peptide" evidence="1">
    <location>
        <begin position="1"/>
        <end position="21"/>
    </location>
</feature>
<evidence type="ECO:0000313" key="2">
    <source>
        <dbReference type="EMBL" id="MBF0970336.1"/>
    </source>
</evidence>
<dbReference type="AlphaFoldDB" id="A0A929RXX8"/>
<accession>A0A929RXX8</accession>
<protein>
    <submittedName>
        <fullName evidence="2">DUF4835 family protein</fullName>
    </submittedName>
</protein>
<proteinExistence type="predicted"/>
<organism evidence="2 3">
    <name type="scientific">Alloprevotella tannerae</name>
    <dbReference type="NCBI Taxonomy" id="76122"/>
    <lineage>
        <taxon>Bacteria</taxon>
        <taxon>Pseudomonadati</taxon>
        <taxon>Bacteroidota</taxon>
        <taxon>Bacteroidia</taxon>
        <taxon>Bacteroidales</taxon>
        <taxon>Prevotellaceae</taxon>
        <taxon>Alloprevotella</taxon>
    </lineage>
</organism>
<name>A0A929RXX8_9BACT</name>
<feature type="chain" id="PRO_5036976897" evidence="1">
    <location>
        <begin position="22"/>
        <end position="301"/>
    </location>
</feature>
<gene>
    <name evidence="2" type="ORF">HXK21_04775</name>
</gene>